<sequence length="134" mass="14428">MRDRIAKSFHKQGFMRSLDARIDSVTAGRVTLSVPVVPATSQQHGFAHAGLTFALGDSASGYAALSQMPEGSEVMTVEMKINLIAPADGVRLWAHGEVVKPGRRLVITRCTVEVERADGSRRDVALLQGTMIPV</sequence>
<proteinExistence type="predicted"/>
<protein>
    <submittedName>
        <fullName evidence="3">PaaI family thioesterase</fullName>
    </submittedName>
</protein>
<feature type="domain" description="Thioesterase" evidence="2">
    <location>
        <begin position="44"/>
        <end position="115"/>
    </location>
</feature>
<gene>
    <name evidence="3" type="ORF">D9R08_03705</name>
</gene>
<dbReference type="Pfam" id="PF03061">
    <property type="entry name" value="4HBT"/>
    <property type="match status" value="1"/>
</dbReference>
<dbReference type="InterPro" id="IPR029069">
    <property type="entry name" value="HotDog_dom_sf"/>
</dbReference>
<dbReference type="OrthoDB" id="9806185at2"/>
<comment type="caution">
    <text evidence="3">The sequence shown here is derived from an EMBL/GenBank/DDBJ whole genome shotgun (WGS) entry which is preliminary data.</text>
</comment>
<dbReference type="AlphaFoldDB" id="A0A3L9Y5H1"/>
<evidence type="ECO:0000313" key="3">
    <source>
        <dbReference type="EMBL" id="RMA44024.1"/>
    </source>
</evidence>
<dbReference type="SUPFAM" id="SSF54637">
    <property type="entry name" value="Thioesterase/thiol ester dehydrase-isomerase"/>
    <property type="match status" value="1"/>
</dbReference>
<dbReference type="InterPro" id="IPR003736">
    <property type="entry name" value="PAAI_dom"/>
</dbReference>
<dbReference type="InterPro" id="IPR006683">
    <property type="entry name" value="Thioestr_dom"/>
</dbReference>
<accession>A0A3L9Y5H1</accession>
<reference evidence="3 4" key="1">
    <citation type="submission" date="2018-10" db="EMBL/GenBank/DDBJ databases">
        <authorList>
            <person name="Jung H.S."/>
            <person name="Jeon C.O."/>
        </authorList>
    </citation>
    <scope>NUCLEOTIDE SEQUENCE [LARGE SCALE GENOMIC DNA]</scope>
    <source>
        <strain evidence="3 4">MA-7-27</strain>
    </source>
</reference>
<evidence type="ECO:0000256" key="1">
    <source>
        <dbReference type="ARBA" id="ARBA00022801"/>
    </source>
</evidence>
<name>A0A3L9Y5H1_9RHOB</name>
<dbReference type="CDD" id="cd03443">
    <property type="entry name" value="PaaI_thioesterase"/>
    <property type="match status" value="1"/>
</dbReference>
<organism evidence="3 4">
    <name type="scientific">Rhodophyticola porphyridii</name>
    <dbReference type="NCBI Taxonomy" id="1852017"/>
    <lineage>
        <taxon>Bacteria</taxon>
        <taxon>Pseudomonadati</taxon>
        <taxon>Pseudomonadota</taxon>
        <taxon>Alphaproteobacteria</taxon>
        <taxon>Rhodobacterales</taxon>
        <taxon>Roseobacteraceae</taxon>
        <taxon>Rhodophyticola</taxon>
    </lineage>
</organism>
<dbReference type="GO" id="GO:0016289">
    <property type="term" value="F:acyl-CoA hydrolase activity"/>
    <property type="evidence" value="ECO:0007669"/>
    <property type="project" value="UniProtKB-ARBA"/>
</dbReference>
<keyword evidence="4" id="KW-1185">Reference proteome</keyword>
<dbReference type="NCBIfam" id="TIGR00369">
    <property type="entry name" value="unchar_dom_1"/>
    <property type="match status" value="1"/>
</dbReference>
<dbReference type="EMBL" id="RCNT01000001">
    <property type="protein sequence ID" value="RMA44024.1"/>
    <property type="molecule type" value="Genomic_DNA"/>
</dbReference>
<dbReference type="Proteomes" id="UP000281343">
    <property type="component" value="Unassembled WGS sequence"/>
</dbReference>
<keyword evidence="1" id="KW-0378">Hydrolase</keyword>
<evidence type="ECO:0000259" key="2">
    <source>
        <dbReference type="Pfam" id="PF03061"/>
    </source>
</evidence>
<dbReference type="Gene3D" id="3.10.129.10">
    <property type="entry name" value="Hotdog Thioesterase"/>
    <property type="match status" value="1"/>
</dbReference>
<evidence type="ECO:0000313" key="4">
    <source>
        <dbReference type="Proteomes" id="UP000281343"/>
    </source>
</evidence>